<feature type="transmembrane region" description="Helical" evidence="1">
    <location>
        <begin position="16"/>
        <end position="42"/>
    </location>
</feature>
<evidence type="ECO:0000256" key="1">
    <source>
        <dbReference type="SAM" id="Phobius"/>
    </source>
</evidence>
<reference evidence="2 3" key="1">
    <citation type="submission" date="2021-01" db="EMBL/GenBank/DDBJ databases">
        <title>Actinoplanes sp. nov. LDG1-06 isolated from lichen.</title>
        <authorList>
            <person name="Saeng-In P."/>
            <person name="Phongsopitanun W."/>
            <person name="Kanchanasin P."/>
            <person name="Yuki M."/>
            <person name="Kudo T."/>
            <person name="Ohkuma M."/>
            <person name="Tanasupawat S."/>
        </authorList>
    </citation>
    <scope>NUCLEOTIDE SEQUENCE [LARGE SCALE GENOMIC DNA]</scope>
    <source>
        <strain evidence="2 3">LDG1-06</strain>
    </source>
</reference>
<proteinExistence type="predicted"/>
<evidence type="ECO:0008006" key="4">
    <source>
        <dbReference type="Google" id="ProtNLM"/>
    </source>
</evidence>
<sequence length="190" mass="20412">MTGEGVAEYRSSPRRLVAVAVVVGVTAGLAAWLILAVVFSAVTGRVIVTPLTPGIVYTVSYTFFYTVFSLVRARRRPTTLTFGPDGIEMAAAGCDAVMIPYDIVARTRLRGRWPLTVLQVFVADEHAQLVTAIDRSGRRPPRRNRNGRLRFDLPLAGLNASGATIRAELNRTAQARTSDDVAAAGPSLSA</sequence>
<keyword evidence="1" id="KW-0472">Membrane</keyword>
<dbReference type="RefSeq" id="WP_203374241.1">
    <property type="nucleotide sequence ID" value="NZ_JAENHP010000001.1"/>
</dbReference>
<comment type="caution">
    <text evidence="2">The sequence shown here is derived from an EMBL/GenBank/DDBJ whole genome shotgun (WGS) entry which is preliminary data.</text>
</comment>
<keyword evidence="1" id="KW-1133">Transmembrane helix</keyword>
<dbReference type="EMBL" id="JAENHP010000001">
    <property type="protein sequence ID" value="MBM2614341.1"/>
    <property type="molecule type" value="Genomic_DNA"/>
</dbReference>
<name>A0ABS2A3B3_9ACTN</name>
<gene>
    <name evidence="2" type="ORF">JIG36_02065</name>
</gene>
<evidence type="ECO:0000313" key="2">
    <source>
        <dbReference type="EMBL" id="MBM2614341.1"/>
    </source>
</evidence>
<keyword evidence="3" id="KW-1185">Reference proteome</keyword>
<dbReference type="Proteomes" id="UP000632138">
    <property type="component" value="Unassembled WGS sequence"/>
</dbReference>
<protein>
    <recommendedName>
        <fullName evidence="4">Integral membrane protein</fullName>
    </recommendedName>
</protein>
<keyword evidence="1" id="KW-0812">Transmembrane</keyword>
<evidence type="ECO:0000313" key="3">
    <source>
        <dbReference type="Proteomes" id="UP000632138"/>
    </source>
</evidence>
<feature type="transmembrane region" description="Helical" evidence="1">
    <location>
        <begin position="54"/>
        <end position="71"/>
    </location>
</feature>
<organism evidence="2 3">
    <name type="scientific">Paractinoplanes ovalisporus</name>
    <dbReference type="NCBI Taxonomy" id="2810368"/>
    <lineage>
        <taxon>Bacteria</taxon>
        <taxon>Bacillati</taxon>
        <taxon>Actinomycetota</taxon>
        <taxon>Actinomycetes</taxon>
        <taxon>Micromonosporales</taxon>
        <taxon>Micromonosporaceae</taxon>
        <taxon>Paractinoplanes</taxon>
    </lineage>
</organism>
<accession>A0ABS2A3B3</accession>